<gene>
    <name evidence="2" type="ORF">RSOLAG1IB_01914</name>
</gene>
<dbReference type="EMBL" id="LN679101">
    <property type="protein sequence ID" value="CEL55902.1"/>
    <property type="molecule type" value="Genomic_DNA"/>
</dbReference>
<feature type="region of interest" description="Disordered" evidence="1">
    <location>
        <begin position="64"/>
        <end position="92"/>
    </location>
</feature>
<evidence type="ECO:0000313" key="3">
    <source>
        <dbReference type="Proteomes" id="UP000059188"/>
    </source>
</evidence>
<dbReference type="AlphaFoldDB" id="A0A0B7FIA6"/>
<organism evidence="2 3">
    <name type="scientific">Thanatephorus cucumeris (strain AG1-IB / isolate 7/3/14)</name>
    <name type="common">Lettuce bottom rot fungus</name>
    <name type="synonym">Rhizoctonia solani</name>
    <dbReference type="NCBI Taxonomy" id="1108050"/>
    <lineage>
        <taxon>Eukaryota</taxon>
        <taxon>Fungi</taxon>
        <taxon>Dikarya</taxon>
        <taxon>Basidiomycota</taxon>
        <taxon>Agaricomycotina</taxon>
        <taxon>Agaricomycetes</taxon>
        <taxon>Cantharellales</taxon>
        <taxon>Ceratobasidiaceae</taxon>
        <taxon>Rhizoctonia</taxon>
        <taxon>Rhizoctonia solani AG-1</taxon>
    </lineage>
</organism>
<dbReference type="Proteomes" id="UP000059188">
    <property type="component" value="Unassembled WGS sequence"/>
</dbReference>
<name>A0A0B7FIA6_THACB</name>
<feature type="compositionally biased region" description="Polar residues" evidence="1">
    <location>
        <begin position="1"/>
        <end position="11"/>
    </location>
</feature>
<accession>A0A0B7FIA6</accession>
<proteinExistence type="predicted"/>
<sequence>MPTAKSSSSTARGGKARPRTSTNQAPPPASTSSPKKRDERKAGARTWTITDYLLVFQIISAVRPSGSNEWEGSARGSALRKGNTAGLTASPT</sequence>
<reference evidence="2 3" key="1">
    <citation type="submission" date="2014-11" db="EMBL/GenBank/DDBJ databases">
        <authorList>
            <person name="Wibberg Daniel"/>
        </authorList>
    </citation>
    <scope>NUCLEOTIDE SEQUENCE [LARGE SCALE GENOMIC DNA]</scope>
    <source>
        <strain evidence="2">Rhizoctonia solani AG1-IB 7/3/14</strain>
    </source>
</reference>
<feature type="region of interest" description="Disordered" evidence="1">
    <location>
        <begin position="1"/>
        <end position="44"/>
    </location>
</feature>
<evidence type="ECO:0000313" key="2">
    <source>
        <dbReference type="EMBL" id="CEL55902.1"/>
    </source>
</evidence>
<evidence type="ECO:0000256" key="1">
    <source>
        <dbReference type="SAM" id="MobiDB-lite"/>
    </source>
</evidence>
<keyword evidence="3" id="KW-1185">Reference proteome</keyword>
<protein>
    <submittedName>
        <fullName evidence="2">Uncharacterized protein</fullName>
    </submittedName>
</protein>